<dbReference type="Gene3D" id="3.90.182.10">
    <property type="entry name" value="Toxin - Anthrax Protective Antigen,domain 1"/>
    <property type="match status" value="1"/>
</dbReference>
<comment type="caution">
    <text evidence="3">The sequence shown here is derived from an EMBL/GenBank/DDBJ whole genome shotgun (WGS) entry which is preliminary data.</text>
</comment>
<gene>
    <name evidence="3" type="ORF">Q5716_13305</name>
</gene>
<evidence type="ECO:0000313" key="4">
    <source>
        <dbReference type="Proteomes" id="UP001241072"/>
    </source>
</evidence>
<organism evidence="3 4">
    <name type="scientific">Antiquaquibacter soli</name>
    <dbReference type="NCBI Taxonomy" id="3064523"/>
    <lineage>
        <taxon>Bacteria</taxon>
        <taxon>Bacillati</taxon>
        <taxon>Actinomycetota</taxon>
        <taxon>Actinomycetes</taxon>
        <taxon>Micrococcales</taxon>
        <taxon>Microbacteriaceae</taxon>
        <taxon>Antiquaquibacter</taxon>
    </lineage>
</organism>
<dbReference type="EMBL" id="JAUQUB010000003">
    <property type="protein sequence ID" value="MDO7883208.1"/>
    <property type="molecule type" value="Genomic_DNA"/>
</dbReference>
<name>A0ABT9BRY2_9MICO</name>
<evidence type="ECO:0000256" key="1">
    <source>
        <dbReference type="SAM" id="MobiDB-lite"/>
    </source>
</evidence>
<feature type="domain" description="PA14" evidence="2">
    <location>
        <begin position="735"/>
        <end position="895"/>
    </location>
</feature>
<reference evidence="3 4" key="1">
    <citation type="submission" date="2023-07" db="EMBL/GenBank/DDBJ databases">
        <title>Protaetiibacter sp. nov WY-16 isolated from soil.</title>
        <authorList>
            <person name="Liu B."/>
            <person name="Wan Y."/>
        </authorList>
    </citation>
    <scope>NUCLEOTIDE SEQUENCE [LARGE SCALE GENOMIC DNA]</scope>
    <source>
        <strain evidence="3 4">WY-16</strain>
    </source>
</reference>
<dbReference type="PROSITE" id="PS51820">
    <property type="entry name" value="PA14"/>
    <property type="match status" value="2"/>
</dbReference>
<dbReference type="Gene3D" id="2.60.120.260">
    <property type="entry name" value="Galactose-binding domain-like"/>
    <property type="match status" value="1"/>
</dbReference>
<dbReference type="Pfam" id="PF07691">
    <property type="entry name" value="PA14"/>
    <property type="match status" value="2"/>
</dbReference>
<keyword evidence="4" id="KW-1185">Reference proteome</keyword>
<feature type="non-terminal residue" evidence="3">
    <location>
        <position position="1933"/>
    </location>
</feature>
<protein>
    <submittedName>
        <fullName evidence="3">PA14 domain-containing protein</fullName>
    </submittedName>
</protein>
<dbReference type="InterPro" id="IPR008979">
    <property type="entry name" value="Galactose-bd-like_sf"/>
</dbReference>
<dbReference type="InterPro" id="IPR011658">
    <property type="entry name" value="PA14_dom"/>
</dbReference>
<evidence type="ECO:0000313" key="3">
    <source>
        <dbReference type="EMBL" id="MDO7883208.1"/>
    </source>
</evidence>
<accession>A0ABT9BRY2</accession>
<dbReference type="Gene3D" id="2.60.120.380">
    <property type="match status" value="1"/>
</dbReference>
<dbReference type="RefSeq" id="WP_305003633.1">
    <property type="nucleotide sequence ID" value="NZ_JAUQUB010000003.1"/>
</dbReference>
<dbReference type="SMART" id="SM00758">
    <property type="entry name" value="PA14"/>
    <property type="match status" value="2"/>
</dbReference>
<dbReference type="SUPFAM" id="SSF56988">
    <property type="entry name" value="Anthrax protective antigen"/>
    <property type="match status" value="2"/>
</dbReference>
<evidence type="ECO:0000259" key="2">
    <source>
        <dbReference type="PROSITE" id="PS51820"/>
    </source>
</evidence>
<dbReference type="InterPro" id="IPR037524">
    <property type="entry name" value="PA14/GLEYA"/>
</dbReference>
<dbReference type="SUPFAM" id="SSF49785">
    <property type="entry name" value="Galactose-binding domain-like"/>
    <property type="match status" value="1"/>
</dbReference>
<proteinExistence type="predicted"/>
<feature type="region of interest" description="Disordered" evidence="1">
    <location>
        <begin position="1"/>
        <end position="21"/>
    </location>
</feature>
<dbReference type="Gene3D" id="2.180.10.10">
    <property type="entry name" value="RHS repeat-associated core"/>
    <property type="match status" value="2"/>
</dbReference>
<sequence length="1933" mass="203524">MTPVAAEEVAEPVTPSDQVPVADIVPPLESEPLVVEAGTVPEGEFFPELEAAAREDTVVGRGVAEALPRVEGYDPETSVEIDRDEFSTTYENADGTFATEFSPTPVHAEVDGEWVDIDTVVDPVGDGSYAEEAHPLKPEFAATADEEGAFSVTTNGYNVSFTLDGAASSPFTRTQLPRQPLSSEITYPEVFDGVDQTFELTESGVKETLVLDEAPAPGESSWTWRVDTDGLDLVIDDHGVVNFVDSDGTVQLHIPAPVVWDSSGVEGVREPALDNLDVTVAPDGDEWTITLAADPAWLADDDRVYPVFVDPQVTTYEAAIYAYNSSGAYRTDGVLVGNSRAGGDTIWRSVVRYDFGSLIGKQLYGGQVSMAYAGDGTTDMRGGGVYDAPCQSGWGCVGTLLTYYGVSTGQDDRQSEAINNKFAQVGRLGYGQYAMTFTGDESAGAYTYKDLNTAIVVVWKDFPSVTQLTPAASGATTTTPRFEAKGTDPQGWGLYYRFRIQEQEVRNGNPSGQWDTLVLTPWQSSSTYQYNPGLDPNKTYRWSVQVKDRADMLYGTTTVGSWAPNRTFVTSLLAAYPADDATATPLDESVLSDDTPTLKVVLPSAPNRADQYQFQVSTGSDGRTGMIVQSGWLNSSSADANGVLTWTLPSGSLSNGGTYVWGVGSKTGTDLRDPNWFRKFKLDLRLGASGPSPYDTAGPVTVNLANGNATLSFTSPTVAAVGGSMGMSFTYNSQEDNRGLTAQYFNALDSGQTSTTTFSFTNRQPVLQRTDSVINGQWGEGSPGPGVPNDYFLARWSGFITPPTTGTYYFGATRDDGVQAWVTSTSGSSSGTSVKVIDQWVAANVDTPTYTTAVTLAAGVSTPITFEYFERAGNSDVALYVKLPDGSTKLVPADWFTRTQQVLPPKWSASTPIAAAASMYSSAKIAEGSVALTDTSGGVHTYSKKSDGGYEPPFGEFGILSLDSAGRVVLTTEDGTVIQFNAAGKVESATSPADVMKPAAPYVVYDTAGRATKVVDPVPGGVGTTSERSVKFYYDIAGVAECPAVSGFQDDSGMLCLIKYPDASETRLLYNSNKQLVRIKDPGNEITDFAYDATGAIKLIRDSNSTDWLARNGTTPGMLGSTDDSSKTSIVSTAGKVTQVTLPAPDGSTASARPQKSYSYTYANGVNGAGYTYVDVAGLDTSDSAIAGHASKAAFDDAWRSTVTTSALGVTSTKNWNHKDMLMSTVDNWGRMSTTIYDQLDRATDTYGPAPSTCFNPTTRLPITPCAVTPAHSQTVYDDSLDGLHAAWYDNKNLSGKPKLLTLGLPGVTGGGVDKNWGSAAPATGVTGGSAIPADNFSVRLTGLVTFPTTGDYVFQTVADDGTRVYVDDQLVVDNWAPQSAGTSATAVVFSATAGQVERIRVEYFEQTGVASLQLKWILPGANNSTVVPGSALSPNYGLANRVTTEDAAPAGSGLSDAAVPDAVTTLQYDHPWLGAVTSSTIDPTGLALTTTQTFESPSTSTGWLRRTSRMLPGAVAEGLSSTSVGATKYSYNTDTGTLGSSYGTTDPICGVPASQPQYGLLRKVLEPSSTSNVDDGRATWFVYDSWGRVAGTRVGSSLAGWTCTTYDNRGRVTAVSYPAFSGQPARTVTTSYSWNTTGQLVTVTDSSVSGSISTQTDVLGRNVSYTDVYGTVTTPTYEARTGLMTAITTSVSGVPALAQAFSYDLDGKVLDVKVTSAALGLSNALIADPVYATNQLLESISYLNGSTLTNIAPSPTGAAVSMTWNFKDRVDVNHPVAPVVGGDFESGYASWVPSSGELTSSTAHGGLLSAVLEQTSATSATLSQTVTGLTVGREYTVSGWLASTDDDTVVTDVSVGVTGVGASTPVTATAAVSGVVSWVPVTFQFVATGTSHEVVVSASSTTSDASVLVDDVAVVQDAWTETDGAVSSDVVP</sequence>
<dbReference type="Proteomes" id="UP001241072">
    <property type="component" value="Unassembled WGS sequence"/>
</dbReference>
<feature type="domain" description="PA14" evidence="2">
    <location>
        <begin position="1279"/>
        <end position="1432"/>
    </location>
</feature>